<dbReference type="InParanoid" id="E8R0V9"/>
<dbReference type="Pfam" id="PF13353">
    <property type="entry name" value="Fer4_12"/>
    <property type="match status" value="1"/>
</dbReference>
<dbReference type="CDD" id="cd01335">
    <property type="entry name" value="Radical_SAM"/>
    <property type="match status" value="1"/>
</dbReference>
<keyword evidence="4" id="KW-0479">Metal-binding</keyword>
<dbReference type="InterPro" id="IPR007197">
    <property type="entry name" value="rSAM"/>
</dbReference>
<evidence type="ECO:0000313" key="8">
    <source>
        <dbReference type="Proteomes" id="UP000008631"/>
    </source>
</evidence>
<dbReference type="EMBL" id="CP002353">
    <property type="protein sequence ID" value="ADV62305.1"/>
    <property type="molecule type" value="Genomic_DNA"/>
</dbReference>
<dbReference type="SFLD" id="SFLDG01063">
    <property type="entry name" value="activating_enzymes__group_1"/>
    <property type="match status" value="1"/>
</dbReference>
<protein>
    <submittedName>
        <fullName evidence="7">Radical SAM domain protein</fullName>
    </submittedName>
</protein>
<dbReference type="PANTHER" id="PTHR30352">
    <property type="entry name" value="PYRUVATE FORMATE-LYASE-ACTIVATING ENZYME"/>
    <property type="match status" value="1"/>
</dbReference>
<gene>
    <name evidence="7" type="ordered locus">Isop_1721</name>
</gene>
<evidence type="ECO:0000256" key="6">
    <source>
        <dbReference type="ARBA" id="ARBA00023014"/>
    </source>
</evidence>
<evidence type="ECO:0000256" key="5">
    <source>
        <dbReference type="ARBA" id="ARBA00023004"/>
    </source>
</evidence>
<dbReference type="eggNOG" id="COG0602">
    <property type="taxonomic scope" value="Bacteria"/>
</dbReference>
<evidence type="ECO:0000256" key="4">
    <source>
        <dbReference type="ARBA" id="ARBA00022723"/>
    </source>
</evidence>
<keyword evidence="6" id="KW-0411">Iron-sulfur</keyword>
<evidence type="ECO:0000256" key="1">
    <source>
        <dbReference type="ARBA" id="ARBA00001966"/>
    </source>
</evidence>
<keyword evidence="5" id="KW-0408">Iron</keyword>
<dbReference type="SFLD" id="SFLDS00029">
    <property type="entry name" value="Radical_SAM"/>
    <property type="match status" value="1"/>
</dbReference>
<dbReference type="Proteomes" id="UP000008631">
    <property type="component" value="Chromosome"/>
</dbReference>
<reference key="1">
    <citation type="submission" date="2010-11" db="EMBL/GenBank/DDBJ databases">
        <title>The complete sequence of chromosome of Isophaera pallida ATCC 43644.</title>
        <authorList>
            <consortium name="US DOE Joint Genome Institute (JGI-PGF)"/>
            <person name="Lucas S."/>
            <person name="Copeland A."/>
            <person name="Lapidus A."/>
            <person name="Bruce D."/>
            <person name="Goodwin L."/>
            <person name="Pitluck S."/>
            <person name="Kyrpides N."/>
            <person name="Mavromatis K."/>
            <person name="Pagani I."/>
            <person name="Ivanova N."/>
            <person name="Saunders E."/>
            <person name="Brettin T."/>
            <person name="Detter J.C."/>
            <person name="Han C."/>
            <person name="Tapia R."/>
            <person name="Land M."/>
            <person name="Hauser L."/>
            <person name="Markowitz V."/>
            <person name="Cheng J.-F."/>
            <person name="Hugenholtz P."/>
            <person name="Woyke T."/>
            <person name="Wu D."/>
            <person name="Eisen J.A."/>
        </authorList>
    </citation>
    <scope>NUCLEOTIDE SEQUENCE</scope>
    <source>
        <strain>ATCC 43644</strain>
    </source>
</reference>
<dbReference type="STRING" id="575540.Isop_1721"/>
<dbReference type="InterPro" id="IPR012837">
    <property type="entry name" value="NrdG"/>
</dbReference>
<dbReference type="InterPro" id="IPR034457">
    <property type="entry name" value="Organic_radical-activating"/>
</dbReference>
<dbReference type="GO" id="GO:0004748">
    <property type="term" value="F:ribonucleoside-diphosphate reductase activity, thioredoxin disulfide as acceptor"/>
    <property type="evidence" value="ECO:0007669"/>
    <property type="project" value="TreeGrafter"/>
</dbReference>
<keyword evidence="3" id="KW-0949">S-adenosyl-L-methionine</keyword>
<reference evidence="7 8" key="2">
    <citation type="journal article" date="2011" name="Stand. Genomic Sci.">
        <title>Complete genome sequence of Isosphaera pallida type strain (IS1B).</title>
        <authorList>
            <consortium name="US DOE Joint Genome Institute (JGI-PGF)"/>
            <person name="Goker M."/>
            <person name="Cleland D."/>
            <person name="Saunders E."/>
            <person name="Lapidus A."/>
            <person name="Nolan M."/>
            <person name="Lucas S."/>
            <person name="Hammon N."/>
            <person name="Deshpande S."/>
            <person name="Cheng J.F."/>
            <person name="Tapia R."/>
            <person name="Han C."/>
            <person name="Goodwin L."/>
            <person name="Pitluck S."/>
            <person name="Liolios K."/>
            <person name="Pagani I."/>
            <person name="Ivanova N."/>
            <person name="Mavromatis K."/>
            <person name="Pati A."/>
            <person name="Chen A."/>
            <person name="Palaniappan K."/>
            <person name="Land M."/>
            <person name="Hauser L."/>
            <person name="Chang Y.J."/>
            <person name="Jeffries C.D."/>
            <person name="Detter J.C."/>
            <person name="Beck B."/>
            <person name="Woyke T."/>
            <person name="Bristow J."/>
            <person name="Eisen J.A."/>
            <person name="Markowitz V."/>
            <person name="Hugenholtz P."/>
            <person name="Kyrpides N.C."/>
            <person name="Klenk H.P."/>
        </authorList>
    </citation>
    <scope>NUCLEOTIDE SEQUENCE [LARGE SCALE GENOMIC DNA]</scope>
    <source>
        <strain evidence="8">ATCC 43644 / DSM 9630 / IS1B</strain>
    </source>
</reference>
<dbReference type="GO" id="GO:0046872">
    <property type="term" value="F:metal ion binding"/>
    <property type="evidence" value="ECO:0007669"/>
    <property type="project" value="UniProtKB-KW"/>
</dbReference>
<comment type="cofactor">
    <cofactor evidence="1">
        <name>[4Fe-4S] cluster</name>
        <dbReference type="ChEBI" id="CHEBI:49883"/>
    </cofactor>
</comment>
<dbReference type="InterPro" id="IPR058240">
    <property type="entry name" value="rSAM_sf"/>
</dbReference>
<evidence type="ECO:0000313" key="7">
    <source>
        <dbReference type="EMBL" id="ADV62305.1"/>
    </source>
</evidence>
<proteinExistence type="predicted"/>
<dbReference type="GO" id="GO:0043365">
    <property type="term" value="F:[formate-C-acetyltransferase]-activating enzyme activity"/>
    <property type="evidence" value="ECO:0007669"/>
    <property type="project" value="InterPro"/>
</dbReference>
<evidence type="ECO:0000256" key="3">
    <source>
        <dbReference type="ARBA" id="ARBA00022691"/>
    </source>
</evidence>
<sequence>MSSIPSVVSPAMSTNSPAWARVARIVPRTRAEGPGLRFALWFQGCPFRCPGCCNPEMLTFRGGQLLSFEYVSDQLHQAAAPGDLEGITLLGGEPFAHAGPAADLAKLARDLGLTVMVFTGFTLEDLRDSFPSHPDRARLLAYVDLLVDGPYNRTCPEPPPPLGRRWIGSTNQRVHAFRGHPDVAADPRWREPNTLELRLDSHALTINGFPAPSAVGLWKRPTRSVKHE</sequence>
<dbReference type="PANTHER" id="PTHR30352:SF2">
    <property type="entry name" value="ANAEROBIC RIBONUCLEOSIDE-TRIPHOSPHATE REDUCTASE-ACTIVATING PROTEIN"/>
    <property type="match status" value="1"/>
</dbReference>
<name>E8R0V9_ISOPI</name>
<dbReference type="SFLD" id="SFLDG01066">
    <property type="entry name" value="organic_radical-activating_enz"/>
    <property type="match status" value="1"/>
</dbReference>
<keyword evidence="2" id="KW-0004">4Fe-4S</keyword>
<dbReference type="AlphaFoldDB" id="E8R0V9"/>
<dbReference type="GO" id="GO:0051539">
    <property type="term" value="F:4 iron, 4 sulfur cluster binding"/>
    <property type="evidence" value="ECO:0007669"/>
    <property type="project" value="UniProtKB-KW"/>
</dbReference>
<dbReference type="RefSeq" id="WP_013564593.1">
    <property type="nucleotide sequence ID" value="NC_014962.1"/>
</dbReference>
<dbReference type="HOGENOM" id="CLU_089926_1_0_0"/>
<dbReference type="SFLD" id="SFLDF00299">
    <property type="entry name" value="anaerobic_ribonucleoside-triph"/>
    <property type="match status" value="1"/>
</dbReference>
<organism evidence="7 8">
    <name type="scientific">Isosphaera pallida (strain ATCC 43644 / DSM 9630 / IS1B)</name>
    <dbReference type="NCBI Taxonomy" id="575540"/>
    <lineage>
        <taxon>Bacteria</taxon>
        <taxon>Pseudomonadati</taxon>
        <taxon>Planctomycetota</taxon>
        <taxon>Planctomycetia</taxon>
        <taxon>Isosphaerales</taxon>
        <taxon>Isosphaeraceae</taxon>
        <taxon>Isosphaera</taxon>
    </lineage>
</organism>
<accession>E8R0V9</accession>
<dbReference type="KEGG" id="ipa:Isop_1721"/>
<dbReference type="InterPro" id="IPR013785">
    <property type="entry name" value="Aldolase_TIM"/>
</dbReference>
<dbReference type="Gene3D" id="3.20.20.70">
    <property type="entry name" value="Aldolase class I"/>
    <property type="match status" value="1"/>
</dbReference>
<dbReference type="SUPFAM" id="SSF102114">
    <property type="entry name" value="Radical SAM enzymes"/>
    <property type="match status" value="1"/>
</dbReference>
<keyword evidence="8" id="KW-1185">Reference proteome</keyword>
<evidence type="ECO:0000256" key="2">
    <source>
        <dbReference type="ARBA" id="ARBA00022485"/>
    </source>
</evidence>